<dbReference type="AlphaFoldDB" id="A0A6A6AXD6"/>
<evidence type="ECO:0000313" key="3">
    <source>
        <dbReference type="Proteomes" id="UP000799438"/>
    </source>
</evidence>
<dbReference type="EMBL" id="ML995526">
    <property type="protein sequence ID" value="KAF2136276.1"/>
    <property type="molecule type" value="Genomic_DNA"/>
</dbReference>
<sequence>METLPQELFDTIVSLVCELEESQRLPSLATVSRRWQHFIESRTFRALQLDSSQLPELGSRFSGLLGHRAAVVTEITCDMVLPSCGDDEVHERETEQDVWNYSRAISRQLHDIFGFLLILEKARSHRKGPPVELCLWTVKAPTDMDLQKQDPDRFHDEEHTDGWQQRGCADWYWSRRWRYSVHELLAKEAEALPTISCITRFAVYNGSKQRQLRCGDWVRIAMKFLHLEHLRLEFREYRANGKSLRRCVRKDFADSLLDLANRYPSTLDKVSITRNFSDTRDEAMPQIDYGHDDNGNDTLSKALCRLGEKCPRLELEGLNIAPELLWPSAWSNIKTVDIEFDPIAPNGEWYFTTADGSDIPPPEPEAEEPEFSDDEERALYEEFNRSSPTPYELGPARPPSEAESWCTDEEDPNFCERRYRVRPYNRTINPLLIAAAKAVRCMPLLDWFSMHTRKQLKPIPSDDRNKLGDERKFAVTFVPKGSGLPGLRYSWEDKAELAWDALPEGVWRPDKEVREEWAKTVGEEGLVCYIYGDKWGRGGSLRWDTLSCEEFLQKD</sequence>
<protein>
    <recommendedName>
        <fullName evidence="4">F-box domain-containing protein</fullName>
    </recommendedName>
</protein>
<evidence type="ECO:0000256" key="1">
    <source>
        <dbReference type="SAM" id="MobiDB-lite"/>
    </source>
</evidence>
<dbReference type="RefSeq" id="XP_033391994.1">
    <property type="nucleotide sequence ID" value="XM_033546518.1"/>
</dbReference>
<name>A0A6A6AXD6_9PEZI</name>
<dbReference type="GeneID" id="54304024"/>
<proteinExistence type="predicted"/>
<evidence type="ECO:0000313" key="2">
    <source>
        <dbReference type="EMBL" id="KAF2136276.1"/>
    </source>
</evidence>
<reference evidence="2" key="1">
    <citation type="journal article" date="2020" name="Stud. Mycol.">
        <title>101 Dothideomycetes genomes: a test case for predicting lifestyles and emergence of pathogens.</title>
        <authorList>
            <person name="Haridas S."/>
            <person name="Albert R."/>
            <person name="Binder M."/>
            <person name="Bloem J."/>
            <person name="Labutti K."/>
            <person name="Salamov A."/>
            <person name="Andreopoulos B."/>
            <person name="Baker S."/>
            <person name="Barry K."/>
            <person name="Bills G."/>
            <person name="Bluhm B."/>
            <person name="Cannon C."/>
            <person name="Castanera R."/>
            <person name="Culley D."/>
            <person name="Daum C."/>
            <person name="Ezra D."/>
            <person name="Gonzalez J."/>
            <person name="Henrissat B."/>
            <person name="Kuo A."/>
            <person name="Liang C."/>
            <person name="Lipzen A."/>
            <person name="Lutzoni F."/>
            <person name="Magnuson J."/>
            <person name="Mondo S."/>
            <person name="Nolan M."/>
            <person name="Ohm R."/>
            <person name="Pangilinan J."/>
            <person name="Park H.-J."/>
            <person name="Ramirez L."/>
            <person name="Alfaro M."/>
            <person name="Sun H."/>
            <person name="Tritt A."/>
            <person name="Yoshinaga Y."/>
            <person name="Zwiers L.-H."/>
            <person name="Turgeon B."/>
            <person name="Goodwin S."/>
            <person name="Spatafora J."/>
            <person name="Crous P."/>
            <person name="Grigoriev I."/>
        </authorList>
    </citation>
    <scope>NUCLEOTIDE SEQUENCE</scope>
    <source>
        <strain evidence="2">CBS 121167</strain>
    </source>
</reference>
<dbReference type="Proteomes" id="UP000799438">
    <property type="component" value="Unassembled WGS sequence"/>
</dbReference>
<keyword evidence="3" id="KW-1185">Reference proteome</keyword>
<organism evidence="2 3">
    <name type="scientific">Aplosporella prunicola CBS 121167</name>
    <dbReference type="NCBI Taxonomy" id="1176127"/>
    <lineage>
        <taxon>Eukaryota</taxon>
        <taxon>Fungi</taxon>
        <taxon>Dikarya</taxon>
        <taxon>Ascomycota</taxon>
        <taxon>Pezizomycotina</taxon>
        <taxon>Dothideomycetes</taxon>
        <taxon>Dothideomycetes incertae sedis</taxon>
        <taxon>Botryosphaeriales</taxon>
        <taxon>Aplosporellaceae</taxon>
        <taxon>Aplosporella</taxon>
    </lineage>
</organism>
<dbReference type="OrthoDB" id="5985073at2759"/>
<evidence type="ECO:0008006" key="4">
    <source>
        <dbReference type="Google" id="ProtNLM"/>
    </source>
</evidence>
<feature type="region of interest" description="Disordered" evidence="1">
    <location>
        <begin position="355"/>
        <end position="374"/>
    </location>
</feature>
<feature type="region of interest" description="Disordered" evidence="1">
    <location>
        <begin position="383"/>
        <end position="407"/>
    </location>
</feature>
<feature type="compositionally biased region" description="Acidic residues" evidence="1">
    <location>
        <begin position="364"/>
        <end position="374"/>
    </location>
</feature>
<accession>A0A6A6AXD6</accession>
<gene>
    <name evidence="2" type="ORF">K452DRAFT_362633</name>
</gene>